<keyword evidence="7" id="KW-1185">Reference proteome</keyword>
<dbReference type="SUPFAM" id="SSF54928">
    <property type="entry name" value="RNA-binding domain, RBD"/>
    <property type="match status" value="1"/>
</dbReference>
<feature type="region of interest" description="Disordered" evidence="3">
    <location>
        <begin position="152"/>
        <end position="182"/>
    </location>
</feature>
<dbReference type="GO" id="GO:0005829">
    <property type="term" value="C:cytosol"/>
    <property type="evidence" value="ECO:0007669"/>
    <property type="project" value="TreeGrafter"/>
</dbReference>
<dbReference type="CDD" id="cd00590">
    <property type="entry name" value="RRM_SF"/>
    <property type="match status" value="1"/>
</dbReference>
<dbReference type="GO" id="GO:1990904">
    <property type="term" value="C:ribonucleoprotein complex"/>
    <property type="evidence" value="ECO:0007669"/>
    <property type="project" value="TreeGrafter"/>
</dbReference>
<dbReference type="EMBL" id="KN399796">
    <property type="protein sequence ID" value="KHG13523.1"/>
    <property type="molecule type" value="Genomic_DNA"/>
</dbReference>
<keyword evidence="1 2" id="KW-0694">RNA-binding</keyword>
<dbReference type="AlphaFoldDB" id="A0A0B0NG31"/>
<dbReference type="PANTHER" id="PTHR10693:SF75">
    <property type="entry name" value="NUCLEAR TRANSPORT FACTOR 2"/>
    <property type="match status" value="1"/>
</dbReference>
<feature type="region of interest" description="Disordered" evidence="3">
    <location>
        <begin position="281"/>
        <end position="300"/>
    </location>
</feature>
<evidence type="ECO:0000256" key="3">
    <source>
        <dbReference type="SAM" id="MobiDB-lite"/>
    </source>
</evidence>
<dbReference type="PANTHER" id="PTHR10693">
    <property type="entry name" value="RAS GTPASE-ACTIVATING PROTEIN-BINDING PROTEIN"/>
    <property type="match status" value="1"/>
</dbReference>
<feature type="compositionally biased region" description="Polar residues" evidence="3">
    <location>
        <begin position="152"/>
        <end position="164"/>
    </location>
</feature>
<protein>
    <submittedName>
        <fullName evidence="6">Nxt3</fullName>
    </submittedName>
</protein>
<dbReference type="PROSITE" id="PS50102">
    <property type="entry name" value="RRM"/>
    <property type="match status" value="1"/>
</dbReference>
<dbReference type="Pfam" id="PF02136">
    <property type="entry name" value="NTF2"/>
    <property type="match status" value="1"/>
</dbReference>
<gene>
    <name evidence="6" type="ORF">F383_18679</name>
</gene>
<dbReference type="CDD" id="cd00780">
    <property type="entry name" value="NTF2"/>
    <property type="match status" value="1"/>
</dbReference>
<evidence type="ECO:0000256" key="1">
    <source>
        <dbReference type="ARBA" id="ARBA00022884"/>
    </source>
</evidence>
<accession>A0A0B0NG31</accession>
<feature type="domain" description="RRM" evidence="4">
    <location>
        <begin position="302"/>
        <end position="378"/>
    </location>
</feature>
<dbReference type="InterPro" id="IPR035979">
    <property type="entry name" value="RBD_domain_sf"/>
</dbReference>
<dbReference type="GO" id="GO:0003729">
    <property type="term" value="F:mRNA binding"/>
    <property type="evidence" value="ECO:0007669"/>
    <property type="project" value="TreeGrafter"/>
</dbReference>
<dbReference type="Proteomes" id="UP000032142">
    <property type="component" value="Unassembled WGS sequence"/>
</dbReference>
<evidence type="ECO:0000259" key="4">
    <source>
        <dbReference type="PROSITE" id="PS50102"/>
    </source>
</evidence>
<dbReference type="InterPro" id="IPR018222">
    <property type="entry name" value="Nuclear_transport_factor_2_euk"/>
</dbReference>
<organism evidence="6 7">
    <name type="scientific">Gossypium arboreum</name>
    <name type="common">Tree cotton</name>
    <name type="synonym">Gossypium nanking</name>
    <dbReference type="NCBI Taxonomy" id="29729"/>
    <lineage>
        <taxon>Eukaryota</taxon>
        <taxon>Viridiplantae</taxon>
        <taxon>Streptophyta</taxon>
        <taxon>Embryophyta</taxon>
        <taxon>Tracheophyta</taxon>
        <taxon>Spermatophyta</taxon>
        <taxon>Magnoliopsida</taxon>
        <taxon>eudicotyledons</taxon>
        <taxon>Gunneridae</taxon>
        <taxon>Pentapetalae</taxon>
        <taxon>rosids</taxon>
        <taxon>malvids</taxon>
        <taxon>Malvales</taxon>
        <taxon>Malvaceae</taxon>
        <taxon>Malvoideae</taxon>
        <taxon>Gossypium</taxon>
    </lineage>
</organism>
<dbReference type="InterPro" id="IPR012677">
    <property type="entry name" value="Nucleotide-bd_a/b_plait_sf"/>
</dbReference>
<reference evidence="7" key="1">
    <citation type="submission" date="2014-09" db="EMBL/GenBank/DDBJ databases">
        <authorList>
            <person name="Mudge J."/>
            <person name="Ramaraj T."/>
            <person name="Lindquist I.E."/>
            <person name="Bharti A.K."/>
            <person name="Sundararajan A."/>
            <person name="Cameron C.T."/>
            <person name="Woodward J.E."/>
            <person name="May G.D."/>
            <person name="Brubaker C."/>
            <person name="Broadhvest J."/>
            <person name="Wilkins T.A."/>
        </authorList>
    </citation>
    <scope>NUCLEOTIDE SEQUENCE</scope>
    <source>
        <strain evidence="7">cv. AKA8401</strain>
    </source>
</reference>
<dbReference type="FunFam" id="3.10.450.50:FF:000003">
    <property type="entry name" value="Nuclear transport factor 2 family protein"/>
    <property type="match status" value="1"/>
</dbReference>
<dbReference type="InterPro" id="IPR032710">
    <property type="entry name" value="NTF2-like_dom_sf"/>
</dbReference>
<evidence type="ECO:0000313" key="7">
    <source>
        <dbReference type="Proteomes" id="UP000032142"/>
    </source>
</evidence>
<dbReference type="Pfam" id="PF00076">
    <property type="entry name" value="RRM_1"/>
    <property type="match status" value="1"/>
</dbReference>
<sequence>MAMQEGSPADTHTPSAQVVGNAFVEQYYHILHQSPNLVHRFYQDLSCLSRPDMFGNMTTVTTMQAINEKVLSLNYQDYTAEIKTADAQDSFEKGVIVVVTGCLTGKDNIRRKFTQTFFLAPQDKGYFVLNDIFRYIEDDELQNTIPVNGVSEQASTSILTSEPEPSNDHPVEDPLTYPEDEDINNGAEVCDPSDEEEGSVIEEEVVEPQKVVNQNESVVVDDSTPAVLEDAPKKSYASIVKVMKSTAPPTLVNVTTRYARVVPAEQRSNVSAKPAPVAPIVAVPNSDNAPESSNENEEAEGHSIYVRNLPYNATPAQLEEAFKKFGPIKRNGIQVRSNKQGFTFGFVEFETPSSVQSALEVLTSAGLKEQILLYLASYVAPTLHDLLPTQHGLHRSQLGIGKLLWKKRGQVLELVAVGEQGIHQVKVGFGVTVSVVEGTSAVAEEEAMAGMNSETRVSFQDDQKVRMDGMETVISGLIRMEGVAVK</sequence>
<evidence type="ECO:0000313" key="6">
    <source>
        <dbReference type="EMBL" id="KHG13523.1"/>
    </source>
</evidence>
<proteinExistence type="predicted"/>
<feature type="domain" description="NTF2" evidence="5">
    <location>
        <begin position="19"/>
        <end position="135"/>
    </location>
</feature>
<dbReference type="Gene3D" id="3.10.450.50">
    <property type="match status" value="1"/>
</dbReference>
<evidence type="ECO:0000259" key="5">
    <source>
        <dbReference type="PROSITE" id="PS50177"/>
    </source>
</evidence>
<dbReference type="SUPFAM" id="SSF54427">
    <property type="entry name" value="NTF2-like"/>
    <property type="match status" value="1"/>
</dbReference>
<dbReference type="InterPro" id="IPR002075">
    <property type="entry name" value="NTF2_dom"/>
</dbReference>
<name>A0A0B0NG31_GOSAR</name>
<feature type="compositionally biased region" description="Low complexity" evidence="3">
    <location>
        <begin position="281"/>
        <end position="293"/>
    </location>
</feature>
<dbReference type="Gene3D" id="3.30.70.330">
    <property type="match status" value="1"/>
</dbReference>
<evidence type="ECO:0000256" key="2">
    <source>
        <dbReference type="PROSITE-ProRule" id="PRU00176"/>
    </source>
</evidence>
<dbReference type="InterPro" id="IPR000504">
    <property type="entry name" value="RRM_dom"/>
</dbReference>
<dbReference type="PROSITE" id="PS50177">
    <property type="entry name" value="NTF2_DOMAIN"/>
    <property type="match status" value="1"/>
</dbReference>
<dbReference type="InterPro" id="IPR039539">
    <property type="entry name" value="Ras_GTPase_bind_prot"/>
</dbReference>
<dbReference type="SMART" id="SM00360">
    <property type="entry name" value="RRM"/>
    <property type="match status" value="1"/>
</dbReference>